<dbReference type="PANTHER" id="PTHR12835:SF5">
    <property type="entry name" value="BIOTIN--PROTEIN LIGASE"/>
    <property type="match status" value="1"/>
</dbReference>
<proteinExistence type="inferred from homology"/>
<dbReference type="InterPro" id="IPR004143">
    <property type="entry name" value="BPL_LPL_catalytic"/>
</dbReference>
<name>A0A9W6BJW2_9CHLO</name>
<dbReference type="InterPro" id="IPR045864">
    <property type="entry name" value="aa-tRNA-synth_II/BPL/LPL"/>
</dbReference>
<evidence type="ECO:0000256" key="1">
    <source>
        <dbReference type="ARBA" id="ARBA00009934"/>
    </source>
</evidence>
<dbReference type="AlphaFoldDB" id="A0A9W6BJW2"/>
<dbReference type="PANTHER" id="PTHR12835">
    <property type="entry name" value="BIOTIN PROTEIN LIGASE"/>
    <property type="match status" value="1"/>
</dbReference>
<dbReference type="Pfam" id="PF03099">
    <property type="entry name" value="BPL_LplA_LipB"/>
    <property type="match status" value="1"/>
</dbReference>
<dbReference type="EMBL" id="BRXU01000008">
    <property type="protein sequence ID" value="GLC53576.1"/>
    <property type="molecule type" value="Genomic_DNA"/>
</dbReference>
<gene>
    <name evidence="4" type="primary">PLEST005632</name>
    <name evidence="4" type="ORF">PLESTB_000764700</name>
</gene>
<evidence type="ECO:0000313" key="4">
    <source>
        <dbReference type="EMBL" id="GLC53576.1"/>
    </source>
</evidence>
<reference evidence="4 5" key="1">
    <citation type="journal article" date="2023" name="Commun. Biol.">
        <title>Reorganization of the ancestral sex-determining regions during the evolution of trioecy in Pleodorina starrii.</title>
        <authorList>
            <person name="Takahashi K."/>
            <person name="Suzuki S."/>
            <person name="Kawai-Toyooka H."/>
            <person name="Yamamoto K."/>
            <person name="Hamaji T."/>
            <person name="Ootsuki R."/>
            <person name="Yamaguchi H."/>
            <person name="Kawachi M."/>
            <person name="Higashiyama T."/>
            <person name="Nozaki H."/>
        </authorList>
    </citation>
    <scope>NUCLEOTIDE SEQUENCE [LARGE SCALE GENOMIC DNA]</scope>
    <source>
        <strain evidence="4 5">NIES-4479</strain>
    </source>
</reference>
<evidence type="ECO:0000313" key="5">
    <source>
        <dbReference type="Proteomes" id="UP001165080"/>
    </source>
</evidence>
<dbReference type="Gene3D" id="3.30.930.10">
    <property type="entry name" value="Bira Bifunctional Protein, Domain 2"/>
    <property type="match status" value="1"/>
</dbReference>
<dbReference type="NCBIfam" id="TIGR00121">
    <property type="entry name" value="birA_ligase"/>
    <property type="match status" value="1"/>
</dbReference>
<dbReference type="GO" id="GO:0005737">
    <property type="term" value="C:cytoplasm"/>
    <property type="evidence" value="ECO:0007669"/>
    <property type="project" value="TreeGrafter"/>
</dbReference>
<comment type="similarity">
    <text evidence="1">Belongs to the biotin--protein ligase family.</text>
</comment>
<keyword evidence="5" id="KW-1185">Reference proteome</keyword>
<keyword evidence="2" id="KW-0436">Ligase</keyword>
<dbReference type="InterPro" id="IPR004408">
    <property type="entry name" value="Biotin_CoA_COase_ligase"/>
</dbReference>
<dbReference type="CDD" id="cd16442">
    <property type="entry name" value="BPL"/>
    <property type="match status" value="1"/>
</dbReference>
<feature type="domain" description="BPL/LPL catalytic" evidence="3">
    <location>
        <begin position="74"/>
        <end position="286"/>
    </location>
</feature>
<dbReference type="PROSITE" id="PS51733">
    <property type="entry name" value="BPL_LPL_CATALYTIC"/>
    <property type="match status" value="1"/>
</dbReference>
<sequence>MMSGGADGTAGFHVLAFCRTADDASRVHEVAEEVAAAGASGSAPGGLTLHLDLAAVPPDAVPALDAAGCSRRLALPAAEGGTRVMGRVLLAAATLGSTQELLRTHGSALGDGVVAVADRQTSGKGRGGNQWTSPLGCLMFSALRRLRVASPSQAPFINYLVCLAITRGVRAALKESGLPPLDLRIKWPNDIYVGGVKVAGALIHTTWQGGCFNVITGIGLNVNNRTPTTCLDELIEKAAAAQQQDRAAADGDGEAALEGAGAASISREAVLTGILAALEQVYDTFEQGGFTPLEPEYLATWLHSGQVLDFDDSDPSSAGAGGGRVTRLTIRGLSPAGFLLAEDADGSRYELTPDGNSLDMMKGLIRRKVQ</sequence>
<dbReference type="GO" id="GO:0004077">
    <property type="term" value="F:biotin--[biotin carboxyl-carrier protein] ligase activity"/>
    <property type="evidence" value="ECO:0007669"/>
    <property type="project" value="InterPro"/>
</dbReference>
<comment type="caution">
    <text evidence="4">The sequence shown here is derived from an EMBL/GenBank/DDBJ whole genome shotgun (WGS) entry which is preliminary data.</text>
</comment>
<evidence type="ECO:0000259" key="3">
    <source>
        <dbReference type="PROSITE" id="PS51733"/>
    </source>
</evidence>
<dbReference type="SUPFAM" id="SSF55681">
    <property type="entry name" value="Class II aaRS and biotin synthetases"/>
    <property type="match status" value="1"/>
</dbReference>
<accession>A0A9W6BJW2</accession>
<organism evidence="4 5">
    <name type="scientific">Pleodorina starrii</name>
    <dbReference type="NCBI Taxonomy" id="330485"/>
    <lineage>
        <taxon>Eukaryota</taxon>
        <taxon>Viridiplantae</taxon>
        <taxon>Chlorophyta</taxon>
        <taxon>core chlorophytes</taxon>
        <taxon>Chlorophyceae</taxon>
        <taxon>CS clade</taxon>
        <taxon>Chlamydomonadales</taxon>
        <taxon>Volvocaceae</taxon>
        <taxon>Pleodorina</taxon>
    </lineage>
</organism>
<dbReference type="Proteomes" id="UP001165080">
    <property type="component" value="Unassembled WGS sequence"/>
</dbReference>
<evidence type="ECO:0000256" key="2">
    <source>
        <dbReference type="ARBA" id="ARBA00022598"/>
    </source>
</evidence>
<protein>
    <recommendedName>
        <fullName evidence="3">BPL/LPL catalytic domain-containing protein</fullName>
    </recommendedName>
</protein>